<evidence type="ECO:0000259" key="8">
    <source>
        <dbReference type="Pfam" id="PF10509"/>
    </source>
</evidence>
<keyword evidence="3 9" id="KW-0418">Kinase</keyword>
<dbReference type="Gene3D" id="3.30.70.890">
    <property type="entry name" value="GHMP kinase, C-terminal domain"/>
    <property type="match status" value="1"/>
</dbReference>
<evidence type="ECO:0000256" key="5">
    <source>
        <dbReference type="ARBA" id="ARBA00023144"/>
    </source>
</evidence>
<evidence type="ECO:0000256" key="1">
    <source>
        <dbReference type="ARBA" id="ARBA00006566"/>
    </source>
</evidence>
<dbReference type="InterPro" id="IPR020568">
    <property type="entry name" value="Ribosomal_Su5_D2-typ_SF"/>
</dbReference>
<accession>A0A3P3XFJ2</accession>
<dbReference type="GO" id="GO:0005524">
    <property type="term" value="F:ATP binding"/>
    <property type="evidence" value="ECO:0007669"/>
    <property type="project" value="UniProtKB-KW"/>
</dbReference>
<keyword evidence="4" id="KW-0067">ATP-binding</keyword>
<dbReference type="PRINTS" id="PR00959">
    <property type="entry name" value="MEVGALKINASE"/>
</dbReference>
<dbReference type="InterPro" id="IPR019539">
    <property type="entry name" value="GalKase_N"/>
</dbReference>
<dbReference type="SUPFAM" id="SSF54211">
    <property type="entry name" value="Ribosomal protein S5 domain 2-like"/>
    <property type="match status" value="1"/>
</dbReference>
<dbReference type="GO" id="GO:0006012">
    <property type="term" value="P:galactose metabolic process"/>
    <property type="evidence" value="ECO:0007669"/>
    <property type="project" value="UniProtKB-KW"/>
</dbReference>
<keyword evidence="3 9" id="KW-0808">Transferase</keyword>
<keyword evidence="5" id="KW-0119">Carbohydrate metabolism</keyword>
<dbReference type="InterPro" id="IPR013750">
    <property type="entry name" value="GHMP_kinase_C_dom"/>
</dbReference>
<dbReference type="GO" id="GO:0004335">
    <property type="term" value="F:galactokinase activity"/>
    <property type="evidence" value="ECO:0007669"/>
    <property type="project" value="InterPro"/>
</dbReference>
<dbReference type="AlphaFoldDB" id="A0A3P3XFJ2"/>
<sequence length="385" mass="43457">MNSMKDIFAIHLSEYETAPDCTVAAPAIVKILGEHTDFTDGLVLAAALSFEVRVAVSFRKDNSLRFYAGDFNERKRANIATLKYKREDRWANHIKSICDYFLRVFELEPKGLNVTIQSSVPLGLGLGISSSLNMAAAFIFKTIYNLDIKPDELAAHACKAQSVFFEKDFPITNYLAITAPAGRSFSVVDLRTRKRRGIQFLPEPWEMVLTDSKVPRLSVEAELEQRTSDCNACLSVLTPRGNRSIRDIAPRELDELLGIVPERKRRRCLHVLEEVRRVSEAEDALARQDYAGFARIVNKSHASLRSLYEISCPEIDWLAKRALELDGVLCSRLVGQGFGGSTLTILNNDVKEAYRHRLEEYERIFGFRPVVYEVSPGSGLRILEH</sequence>
<dbReference type="GO" id="GO:0005829">
    <property type="term" value="C:cytosol"/>
    <property type="evidence" value="ECO:0007669"/>
    <property type="project" value="TreeGrafter"/>
</dbReference>
<evidence type="ECO:0000259" key="7">
    <source>
        <dbReference type="Pfam" id="PF08544"/>
    </source>
</evidence>
<keyword evidence="5" id="KW-0299">Galactose metabolism</keyword>
<organism evidence="9">
    <name type="scientific">uncultured spirochete</name>
    <dbReference type="NCBI Taxonomy" id="156406"/>
    <lineage>
        <taxon>Bacteria</taxon>
        <taxon>Pseudomonadati</taxon>
        <taxon>Spirochaetota</taxon>
        <taxon>Spirochaetia</taxon>
        <taxon>Spirochaetales</taxon>
        <taxon>environmental samples</taxon>
    </lineage>
</organism>
<evidence type="ECO:0000256" key="4">
    <source>
        <dbReference type="ARBA" id="ARBA00022840"/>
    </source>
</evidence>
<dbReference type="PRINTS" id="PR00473">
    <property type="entry name" value="GALCTOKINASE"/>
</dbReference>
<evidence type="ECO:0000256" key="3">
    <source>
        <dbReference type="ARBA" id="ARBA00022777"/>
    </source>
</evidence>
<comment type="similarity">
    <text evidence="1">Belongs to the GHMP kinase family. GalK subfamily.</text>
</comment>
<dbReference type="SUPFAM" id="SSF55060">
    <property type="entry name" value="GHMP Kinase, C-terminal domain"/>
    <property type="match status" value="1"/>
</dbReference>
<keyword evidence="2" id="KW-0547">Nucleotide-binding</keyword>
<name>A0A3P3XFJ2_9SPIR</name>
<dbReference type="InterPro" id="IPR000705">
    <property type="entry name" value="Galactokinase"/>
</dbReference>
<feature type="domain" description="GHMP kinase N-terminal" evidence="6">
    <location>
        <begin position="92"/>
        <end position="162"/>
    </location>
</feature>
<protein>
    <submittedName>
        <fullName evidence="9">Putative galactokinase (Galactose kinase)</fullName>
    </submittedName>
</protein>
<evidence type="ECO:0000256" key="2">
    <source>
        <dbReference type="ARBA" id="ARBA00022741"/>
    </source>
</evidence>
<dbReference type="PANTHER" id="PTHR10457">
    <property type="entry name" value="MEVALONATE KINASE/GALACTOKINASE"/>
    <property type="match status" value="1"/>
</dbReference>
<dbReference type="PIRSF" id="PIRSF000530">
    <property type="entry name" value="Galactokinase"/>
    <property type="match status" value="1"/>
</dbReference>
<feature type="domain" description="Galactokinase N-terminal" evidence="8">
    <location>
        <begin position="11"/>
        <end position="57"/>
    </location>
</feature>
<dbReference type="InterPro" id="IPR036554">
    <property type="entry name" value="GHMP_kinase_C_sf"/>
</dbReference>
<dbReference type="InterPro" id="IPR006204">
    <property type="entry name" value="GHMP_kinase_N_dom"/>
</dbReference>
<dbReference type="InterPro" id="IPR014721">
    <property type="entry name" value="Ribsml_uS5_D2-typ_fold_subgr"/>
</dbReference>
<proteinExistence type="inferred from homology"/>
<evidence type="ECO:0000259" key="6">
    <source>
        <dbReference type="Pfam" id="PF00288"/>
    </source>
</evidence>
<dbReference type="Pfam" id="PF10509">
    <property type="entry name" value="GalKase_gal_bdg"/>
    <property type="match status" value="1"/>
</dbReference>
<dbReference type="EMBL" id="FWDM01000002">
    <property type="protein sequence ID" value="SLM09872.1"/>
    <property type="molecule type" value="Genomic_DNA"/>
</dbReference>
<gene>
    <name evidence="9" type="ORF">SPIROBIBN47_100102</name>
</gene>
<feature type="domain" description="GHMP kinase C-terminal" evidence="7">
    <location>
        <begin position="282"/>
        <end position="355"/>
    </location>
</feature>
<dbReference type="PANTHER" id="PTHR10457:SF7">
    <property type="entry name" value="GALACTOKINASE-RELATED"/>
    <property type="match status" value="1"/>
</dbReference>
<dbReference type="InterPro" id="IPR006206">
    <property type="entry name" value="Mevalonate/galactokinase"/>
</dbReference>
<dbReference type="Gene3D" id="3.30.230.10">
    <property type="match status" value="1"/>
</dbReference>
<evidence type="ECO:0000313" key="9">
    <source>
        <dbReference type="EMBL" id="SLM09872.1"/>
    </source>
</evidence>
<dbReference type="Pfam" id="PF00288">
    <property type="entry name" value="GHMP_kinases_N"/>
    <property type="match status" value="1"/>
</dbReference>
<reference evidence="9" key="1">
    <citation type="submission" date="2017-02" db="EMBL/GenBank/DDBJ databases">
        <authorList>
            <person name="Regsiter A."/>
            <person name="William W."/>
        </authorList>
    </citation>
    <scope>NUCLEOTIDE SEQUENCE</scope>
    <source>
        <strain evidence="9">Bib</strain>
    </source>
</reference>
<dbReference type="Pfam" id="PF08544">
    <property type="entry name" value="GHMP_kinases_C"/>
    <property type="match status" value="1"/>
</dbReference>